<dbReference type="GeneID" id="18922128"/>
<dbReference type="AlphaFoldDB" id="F4RCB5"/>
<dbReference type="EMBL" id="GL883096">
    <property type="protein sequence ID" value="EGG09853.1"/>
    <property type="molecule type" value="Genomic_DNA"/>
</dbReference>
<gene>
    <name evidence="1" type="ORF">MELLADRAFT_103982</name>
</gene>
<dbReference type="InParanoid" id="F4RCB5"/>
<accession>F4RCB5</accession>
<name>F4RCB5_MELLP</name>
<dbReference type="RefSeq" id="XP_007406907.1">
    <property type="nucleotide sequence ID" value="XM_007406845.1"/>
</dbReference>
<dbReference type="KEGG" id="mlr:MELLADRAFT_103982"/>
<sequence length="304" mass="35157">MNDEDRMHAHRVTPCCLRVAYSVDNLKGYIPVSLSDPGYLEELEREAALKMRQCRCSQCDPQGCARIIRLLPFTKAQEFDSLLKSSPTQPEDVSRFGFPKKITKRKFSGDIPVICKHNDSIRLSVPMIDLAVILVGKFEALFQQYYPSGSHMMSEWLFDREDAWQIVKNHEAVHNGIFLREILGGETVPGQFALVNECINLWLQSPVYHQHQQDLADEQIRLDQEFLDSNLIEEEHREQMRLKKIASDIKKAGIADRKRLRKQKEIEKQIERDMKLKKRQQELHSIYHTCALAPCVKTIGAKVV</sequence>
<dbReference type="OrthoDB" id="2507066at2759"/>
<dbReference type="VEuPathDB" id="FungiDB:MELLADRAFT_103982"/>
<dbReference type="HOGENOM" id="CLU_076659_0_0_1"/>
<organism evidence="2">
    <name type="scientific">Melampsora larici-populina (strain 98AG31 / pathotype 3-4-7)</name>
    <name type="common">Poplar leaf rust fungus</name>
    <dbReference type="NCBI Taxonomy" id="747676"/>
    <lineage>
        <taxon>Eukaryota</taxon>
        <taxon>Fungi</taxon>
        <taxon>Dikarya</taxon>
        <taxon>Basidiomycota</taxon>
        <taxon>Pucciniomycotina</taxon>
        <taxon>Pucciniomycetes</taxon>
        <taxon>Pucciniales</taxon>
        <taxon>Melampsoraceae</taxon>
        <taxon>Melampsora</taxon>
    </lineage>
</organism>
<evidence type="ECO:0000313" key="2">
    <source>
        <dbReference type="Proteomes" id="UP000001072"/>
    </source>
</evidence>
<keyword evidence="2" id="KW-1185">Reference proteome</keyword>
<protein>
    <submittedName>
        <fullName evidence="1">Uncharacterized protein</fullName>
    </submittedName>
</protein>
<dbReference type="Proteomes" id="UP000001072">
    <property type="component" value="Unassembled WGS sequence"/>
</dbReference>
<evidence type="ECO:0000313" key="1">
    <source>
        <dbReference type="EMBL" id="EGG09853.1"/>
    </source>
</evidence>
<proteinExistence type="predicted"/>
<reference evidence="2" key="1">
    <citation type="journal article" date="2011" name="Proc. Natl. Acad. Sci. U.S.A.">
        <title>Obligate biotrophy features unraveled by the genomic analysis of rust fungi.</title>
        <authorList>
            <person name="Duplessis S."/>
            <person name="Cuomo C.A."/>
            <person name="Lin Y.-C."/>
            <person name="Aerts A."/>
            <person name="Tisserant E."/>
            <person name="Veneault-Fourrey C."/>
            <person name="Joly D.L."/>
            <person name="Hacquard S."/>
            <person name="Amselem J."/>
            <person name="Cantarel B.L."/>
            <person name="Chiu R."/>
            <person name="Coutinho P.M."/>
            <person name="Feau N."/>
            <person name="Field M."/>
            <person name="Frey P."/>
            <person name="Gelhaye E."/>
            <person name="Goldberg J."/>
            <person name="Grabherr M.G."/>
            <person name="Kodira C.D."/>
            <person name="Kohler A."/>
            <person name="Kuees U."/>
            <person name="Lindquist E.A."/>
            <person name="Lucas S.M."/>
            <person name="Mago R."/>
            <person name="Mauceli E."/>
            <person name="Morin E."/>
            <person name="Murat C."/>
            <person name="Pangilinan J.L."/>
            <person name="Park R."/>
            <person name="Pearson M."/>
            <person name="Quesneville H."/>
            <person name="Rouhier N."/>
            <person name="Sakthikumar S."/>
            <person name="Salamov A.A."/>
            <person name="Schmutz J."/>
            <person name="Selles B."/>
            <person name="Shapiro H."/>
            <person name="Tanguay P."/>
            <person name="Tuskan G.A."/>
            <person name="Henrissat B."/>
            <person name="Van de Peer Y."/>
            <person name="Rouze P."/>
            <person name="Ellis J.G."/>
            <person name="Dodds P.N."/>
            <person name="Schein J.E."/>
            <person name="Zhong S."/>
            <person name="Hamelin R.C."/>
            <person name="Grigoriev I.V."/>
            <person name="Szabo L.J."/>
            <person name="Martin F."/>
        </authorList>
    </citation>
    <scope>NUCLEOTIDE SEQUENCE [LARGE SCALE GENOMIC DNA]</scope>
    <source>
        <strain evidence="2">98AG31 / pathotype 3-4-7</strain>
    </source>
</reference>